<feature type="region of interest" description="Disordered" evidence="1">
    <location>
        <begin position="39"/>
        <end position="112"/>
    </location>
</feature>
<keyword evidence="3" id="KW-1185">Reference proteome</keyword>
<evidence type="ECO:0000313" key="3">
    <source>
        <dbReference type="Proteomes" id="UP001497623"/>
    </source>
</evidence>
<evidence type="ECO:0000313" key="2">
    <source>
        <dbReference type="EMBL" id="CAL4069998.1"/>
    </source>
</evidence>
<dbReference type="EMBL" id="CAXKWB010003723">
    <property type="protein sequence ID" value="CAL4069998.1"/>
    <property type="molecule type" value="Genomic_DNA"/>
</dbReference>
<evidence type="ECO:0000256" key="1">
    <source>
        <dbReference type="SAM" id="MobiDB-lite"/>
    </source>
</evidence>
<feature type="compositionally biased region" description="Low complexity" evidence="1">
    <location>
        <begin position="95"/>
        <end position="112"/>
    </location>
</feature>
<proteinExistence type="predicted"/>
<feature type="non-terminal residue" evidence="2">
    <location>
        <position position="1"/>
    </location>
</feature>
<reference evidence="2 3" key="1">
    <citation type="submission" date="2024-05" db="EMBL/GenBank/DDBJ databases">
        <authorList>
            <person name="Wallberg A."/>
        </authorList>
    </citation>
    <scope>NUCLEOTIDE SEQUENCE [LARGE SCALE GENOMIC DNA]</scope>
</reference>
<dbReference type="AlphaFoldDB" id="A0AAV2Q3L1"/>
<comment type="caution">
    <text evidence="2">The sequence shown here is derived from an EMBL/GenBank/DDBJ whole genome shotgun (WGS) entry which is preliminary data.</text>
</comment>
<accession>A0AAV2Q3L1</accession>
<protein>
    <submittedName>
        <fullName evidence="2">Uncharacterized protein</fullName>
    </submittedName>
</protein>
<gene>
    <name evidence="2" type="ORF">MNOR_LOCUS8151</name>
</gene>
<organism evidence="2 3">
    <name type="scientific">Meganyctiphanes norvegica</name>
    <name type="common">Northern krill</name>
    <name type="synonym">Thysanopoda norvegica</name>
    <dbReference type="NCBI Taxonomy" id="48144"/>
    <lineage>
        <taxon>Eukaryota</taxon>
        <taxon>Metazoa</taxon>
        <taxon>Ecdysozoa</taxon>
        <taxon>Arthropoda</taxon>
        <taxon>Crustacea</taxon>
        <taxon>Multicrustacea</taxon>
        <taxon>Malacostraca</taxon>
        <taxon>Eumalacostraca</taxon>
        <taxon>Eucarida</taxon>
        <taxon>Euphausiacea</taxon>
        <taxon>Euphausiidae</taxon>
        <taxon>Meganyctiphanes</taxon>
    </lineage>
</organism>
<feature type="compositionally biased region" description="Pro residues" evidence="1">
    <location>
        <begin position="67"/>
        <end position="83"/>
    </location>
</feature>
<feature type="non-terminal residue" evidence="2">
    <location>
        <position position="112"/>
    </location>
</feature>
<name>A0AAV2Q3L1_MEGNR</name>
<sequence>NFLCYRYVTLSRNRPQTAEEIIQTTTEESATEVSITVDQESFGPIFQESTTEVPVTDEPRIVRIRTRPPPTPTRPRPTPPPTVSKPRPTRPRPTRPQTTTSTTTTTTSTTTT</sequence>
<dbReference type="Proteomes" id="UP001497623">
    <property type="component" value="Unassembled WGS sequence"/>
</dbReference>